<evidence type="ECO:0000256" key="1">
    <source>
        <dbReference type="ARBA" id="ARBA00010554"/>
    </source>
</evidence>
<dbReference type="SUPFAM" id="SSF54913">
    <property type="entry name" value="GlnB-like"/>
    <property type="match status" value="1"/>
</dbReference>
<name>A0ABP3AAP7_MYCUL</name>
<gene>
    <name evidence="2" type="ORF">I551_5532</name>
</gene>
<keyword evidence="3" id="KW-1185">Reference proteome</keyword>
<dbReference type="EMBL" id="JAOL01000151">
    <property type="protein sequence ID" value="EUA87954.1"/>
    <property type="molecule type" value="Genomic_DNA"/>
</dbReference>
<comment type="caution">
    <text evidence="2">The sequence shown here is derived from an EMBL/GenBank/DDBJ whole genome shotgun (WGS) entry which is preliminary data.</text>
</comment>
<dbReference type="InterPro" id="IPR003793">
    <property type="entry name" value="UPF0166"/>
</dbReference>
<organism evidence="2 3">
    <name type="scientific">Mycobacterium ulcerans str. Harvey</name>
    <dbReference type="NCBI Taxonomy" id="1299332"/>
    <lineage>
        <taxon>Bacteria</taxon>
        <taxon>Bacillati</taxon>
        <taxon>Actinomycetota</taxon>
        <taxon>Actinomycetes</taxon>
        <taxon>Mycobacteriales</taxon>
        <taxon>Mycobacteriaceae</taxon>
        <taxon>Mycobacterium</taxon>
        <taxon>Mycobacterium ulcerans group</taxon>
    </lineage>
</organism>
<accession>A0ABP3AAP7</accession>
<dbReference type="Proteomes" id="UP000020681">
    <property type="component" value="Unassembled WGS sequence"/>
</dbReference>
<dbReference type="PANTHER" id="PTHR35983">
    <property type="entry name" value="UPF0166 PROTEIN TM_0021"/>
    <property type="match status" value="1"/>
</dbReference>
<dbReference type="InterPro" id="IPR011322">
    <property type="entry name" value="N-reg_PII-like_a/b"/>
</dbReference>
<sequence>MSAQSLKLTAYLGERHRVVGTNRFLTDAMLDLFGNRGIATSVMLRGTTGFGLKHELRSDQSLSLSEDPPVTVVAVDVESKIRSLVDEVTAMTGRALLTLERARLVTRNNGVEALNDIEQQTADAAKLTVYVGRQVRVGGSPPPMPSASCYGSMDLPGPRYFLVWTAQQMANDSGPAFLAAMSTFRS</sequence>
<proteinExistence type="inferred from homology"/>
<protein>
    <recommendedName>
        <fullName evidence="4">DUF2344 domain-containing protein</fullName>
    </recommendedName>
</protein>
<reference evidence="2 3" key="1">
    <citation type="submission" date="2014-01" db="EMBL/GenBank/DDBJ databases">
        <authorList>
            <person name="Dobos K."/>
            <person name="Lenaerts A."/>
            <person name="Ordway D."/>
            <person name="DeGroote M.A."/>
            <person name="Parker T."/>
            <person name="Sizemore C."/>
            <person name="Tallon L.J."/>
            <person name="Sadzewicz L.K."/>
            <person name="Sengamalay N."/>
            <person name="Fraser C.M."/>
            <person name="Hine E."/>
            <person name="Shefchek K.A."/>
            <person name="Das S.P."/>
            <person name="Tettelin H."/>
        </authorList>
    </citation>
    <scope>NUCLEOTIDE SEQUENCE [LARGE SCALE GENOMIC DNA]</scope>
    <source>
        <strain evidence="2 3">Harvey</strain>
    </source>
</reference>
<evidence type="ECO:0008006" key="4">
    <source>
        <dbReference type="Google" id="ProtNLM"/>
    </source>
</evidence>
<dbReference type="PANTHER" id="PTHR35983:SF1">
    <property type="entry name" value="UPF0166 PROTEIN TM_0021"/>
    <property type="match status" value="1"/>
</dbReference>
<dbReference type="InterPro" id="IPR015867">
    <property type="entry name" value="N-reg_PII/ATP_PRibTrfase_C"/>
</dbReference>
<dbReference type="Pfam" id="PF02641">
    <property type="entry name" value="DUF190"/>
    <property type="match status" value="1"/>
</dbReference>
<evidence type="ECO:0000313" key="2">
    <source>
        <dbReference type="EMBL" id="EUA87954.1"/>
    </source>
</evidence>
<comment type="similarity">
    <text evidence="1">Belongs to the UPF0166 family.</text>
</comment>
<evidence type="ECO:0000313" key="3">
    <source>
        <dbReference type="Proteomes" id="UP000020681"/>
    </source>
</evidence>
<dbReference type="Gene3D" id="3.30.70.120">
    <property type="match status" value="1"/>
</dbReference>